<protein>
    <submittedName>
        <fullName evidence="2">Uncharacterized protein</fullName>
    </submittedName>
</protein>
<dbReference type="EMBL" id="PGCI01000027">
    <property type="protein sequence ID" value="PLW47953.1"/>
    <property type="molecule type" value="Genomic_DNA"/>
</dbReference>
<name>A0A2N5VD83_9BASI</name>
<evidence type="ECO:0000313" key="3">
    <source>
        <dbReference type="Proteomes" id="UP000235392"/>
    </source>
</evidence>
<proteinExistence type="predicted"/>
<gene>
    <name evidence="2" type="ORF">PCASD_04974</name>
</gene>
<accession>A0A2N5VD83</accession>
<feature type="region of interest" description="Disordered" evidence="1">
    <location>
        <begin position="15"/>
        <end position="42"/>
    </location>
</feature>
<organism evidence="2 3">
    <name type="scientific">Puccinia coronata f. sp. avenae</name>
    <dbReference type="NCBI Taxonomy" id="200324"/>
    <lineage>
        <taxon>Eukaryota</taxon>
        <taxon>Fungi</taxon>
        <taxon>Dikarya</taxon>
        <taxon>Basidiomycota</taxon>
        <taxon>Pucciniomycotina</taxon>
        <taxon>Pucciniomycetes</taxon>
        <taxon>Pucciniales</taxon>
        <taxon>Pucciniaceae</taxon>
        <taxon>Puccinia</taxon>
    </lineage>
</organism>
<dbReference type="Proteomes" id="UP000235392">
    <property type="component" value="Unassembled WGS sequence"/>
</dbReference>
<comment type="caution">
    <text evidence="2">The sequence shown here is derived from an EMBL/GenBank/DDBJ whole genome shotgun (WGS) entry which is preliminary data.</text>
</comment>
<reference evidence="2 3" key="1">
    <citation type="submission" date="2017-11" db="EMBL/GenBank/DDBJ databases">
        <title>De novo assembly and phasing of dikaryotic genomes from two isolates of Puccinia coronata f. sp. avenae, the causal agent of oat crown rust.</title>
        <authorList>
            <person name="Miller M.E."/>
            <person name="Zhang Y."/>
            <person name="Omidvar V."/>
            <person name="Sperschneider J."/>
            <person name="Schwessinger B."/>
            <person name="Raley C."/>
            <person name="Palmer J.M."/>
            <person name="Garnica D."/>
            <person name="Upadhyaya N."/>
            <person name="Rathjen J."/>
            <person name="Taylor J.M."/>
            <person name="Park R.F."/>
            <person name="Dodds P.N."/>
            <person name="Hirsch C.D."/>
            <person name="Kianian S.F."/>
            <person name="Figueroa M."/>
        </authorList>
    </citation>
    <scope>NUCLEOTIDE SEQUENCE [LARGE SCALE GENOMIC DNA]</scope>
    <source>
        <strain evidence="2">12SD80</strain>
    </source>
</reference>
<evidence type="ECO:0000256" key="1">
    <source>
        <dbReference type="SAM" id="MobiDB-lite"/>
    </source>
</evidence>
<evidence type="ECO:0000313" key="2">
    <source>
        <dbReference type="EMBL" id="PLW47953.1"/>
    </source>
</evidence>
<dbReference type="AlphaFoldDB" id="A0A2N5VD83"/>
<sequence length="85" mass="9667">MHRPDNVRNATMAVFMRQTDGDGSSITHEEPPISRSSFHTSRRSLDFSKFDQDKNVERVNIERVQDQTDQRTGELGVSGGVQDFI</sequence>